<evidence type="ECO:0000313" key="2">
    <source>
        <dbReference type="EMBL" id="RUS77362.1"/>
    </source>
</evidence>
<name>A0A3S0ZEY3_ELYCH</name>
<feature type="compositionally biased region" description="Basic and acidic residues" evidence="1">
    <location>
        <begin position="503"/>
        <end position="528"/>
    </location>
</feature>
<feature type="compositionally biased region" description="Acidic residues" evidence="1">
    <location>
        <begin position="560"/>
        <end position="570"/>
    </location>
</feature>
<feature type="compositionally biased region" description="Low complexity" evidence="1">
    <location>
        <begin position="295"/>
        <end position="304"/>
    </location>
</feature>
<feature type="compositionally biased region" description="Basic and acidic residues" evidence="1">
    <location>
        <begin position="687"/>
        <end position="699"/>
    </location>
</feature>
<feature type="region of interest" description="Disordered" evidence="1">
    <location>
        <begin position="148"/>
        <end position="200"/>
    </location>
</feature>
<feature type="region of interest" description="Disordered" evidence="1">
    <location>
        <begin position="260"/>
        <end position="377"/>
    </location>
</feature>
<feature type="region of interest" description="Disordered" evidence="1">
    <location>
        <begin position="393"/>
        <end position="474"/>
    </location>
</feature>
<feature type="region of interest" description="Disordered" evidence="1">
    <location>
        <begin position="503"/>
        <end position="657"/>
    </location>
</feature>
<feature type="compositionally biased region" description="Basic and acidic residues" evidence="1">
    <location>
        <begin position="571"/>
        <end position="583"/>
    </location>
</feature>
<reference evidence="2 3" key="1">
    <citation type="submission" date="2019-01" db="EMBL/GenBank/DDBJ databases">
        <title>A draft genome assembly of the solar-powered sea slug Elysia chlorotica.</title>
        <authorList>
            <person name="Cai H."/>
            <person name="Li Q."/>
            <person name="Fang X."/>
            <person name="Li J."/>
            <person name="Curtis N.E."/>
            <person name="Altenburger A."/>
            <person name="Shibata T."/>
            <person name="Feng M."/>
            <person name="Maeda T."/>
            <person name="Schwartz J.A."/>
            <person name="Shigenobu S."/>
            <person name="Lundholm N."/>
            <person name="Nishiyama T."/>
            <person name="Yang H."/>
            <person name="Hasebe M."/>
            <person name="Li S."/>
            <person name="Pierce S.K."/>
            <person name="Wang J."/>
        </authorList>
    </citation>
    <scope>NUCLEOTIDE SEQUENCE [LARGE SCALE GENOMIC DNA]</scope>
    <source>
        <strain evidence="2">EC2010</strain>
        <tissue evidence="2">Whole organism of an adult</tissue>
    </source>
</reference>
<keyword evidence="3" id="KW-1185">Reference proteome</keyword>
<sequence>MSSGDFYTKQLIKDVGLVLSVCLQDVLQVLPKDPIDYMAHWLYKYENNVLYFNEEEAHLQSMEAAWLKETHRRGKLEILKENVKIHQRMLRLSSDHVGSTGLTPRMSHREMKFRIPVRLSEILNKSRTSRRYIDAVSTSSLSSARLKTLSVGGGSSDSLPPDRFSQSPNQPELQSNSSEIKSPLFSEPMPAKGPGAHDENMLTSSFKKATIRYHTMSNLINLYRESRSKKRSEHMFKVDSQIDSYSSQKRVSLGIAEQVEQVQQGEQPRTDLDGNPPPYTYSMSSYSTDREFINSKSSTSGSKKTASDKGQKKLKTKPSAKGTSNVVSGVGKGQQKRDQKPSRTTKTSDKKKVLKKGRSVSLEIDDGSSLENFLTQSQDVSLSDFDREFAEYEPISLDRNGEESSNQELSSARHTSQTETDRGKFFEIESVKGTDSENDSSKDRTKSLSDNIVDEDAFSDSKCESENQLSPLSEFEFSSAKNSLSLEARSTMPDGFDDEFEMSSEHVLKTPERRLSRVESRRLIEKRSRTPVTHEVGPTTRSSRTLASRRQSARNVEVGESTDEENLVDDQNEKSRSDKRTDTGEEEGEEHGESSVESDELDDENGQDNQQSSAESDTHRNPEESYQQYETAIWSGESYTGEDIRSDDEFEHRQSKDIDLHMQYSQYKEIFDEASKFEALALEMDNTETHSDKKGEERVPSLVLTKSADDNEGLQDEVARRSTTNIDSDRSDAELARSSTDGDQIARAQGNLNTDRDSKGRTQKIPGKRASIRTSNLQRRSTISPRFAAVRWHFLKDDNVIVCDHSILGELRTPKRAHFTADYLLDRDDTPCEVLYDSEVYVVCDRHADDMDYTERLMHWTGETWVQPIEHKTKQKKQTDIKYTSCTF</sequence>
<feature type="compositionally biased region" description="Polar residues" evidence="1">
    <location>
        <begin position="164"/>
        <end position="180"/>
    </location>
</feature>
<evidence type="ECO:0000256" key="1">
    <source>
        <dbReference type="SAM" id="MobiDB-lite"/>
    </source>
</evidence>
<evidence type="ECO:0000313" key="3">
    <source>
        <dbReference type="Proteomes" id="UP000271974"/>
    </source>
</evidence>
<feature type="region of interest" description="Disordered" evidence="1">
    <location>
        <begin position="687"/>
        <end position="777"/>
    </location>
</feature>
<dbReference type="Proteomes" id="UP000271974">
    <property type="component" value="Unassembled WGS sequence"/>
</dbReference>
<feature type="compositionally biased region" description="Basic and acidic residues" evidence="1">
    <location>
        <begin position="419"/>
        <end position="447"/>
    </location>
</feature>
<proteinExistence type="predicted"/>
<dbReference type="OrthoDB" id="6163200at2759"/>
<feature type="compositionally biased region" description="Polar residues" evidence="1">
    <location>
        <begin position="403"/>
        <end position="418"/>
    </location>
</feature>
<organism evidence="2 3">
    <name type="scientific">Elysia chlorotica</name>
    <name type="common">Eastern emerald elysia</name>
    <name type="synonym">Sea slug</name>
    <dbReference type="NCBI Taxonomy" id="188477"/>
    <lineage>
        <taxon>Eukaryota</taxon>
        <taxon>Metazoa</taxon>
        <taxon>Spiralia</taxon>
        <taxon>Lophotrochozoa</taxon>
        <taxon>Mollusca</taxon>
        <taxon>Gastropoda</taxon>
        <taxon>Heterobranchia</taxon>
        <taxon>Euthyneura</taxon>
        <taxon>Panpulmonata</taxon>
        <taxon>Sacoglossa</taxon>
        <taxon>Placobranchoidea</taxon>
        <taxon>Plakobranchidae</taxon>
        <taxon>Elysia</taxon>
    </lineage>
</organism>
<dbReference type="InterPro" id="IPR049630">
    <property type="entry name" value="DYDC-like_DD"/>
</dbReference>
<dbReference type="CDD" id="cd22966">
    <property type="entry name" value="DD_DYDC-like"/>
    <property type="match status" value="1"/>
</dbReference>
<accession>A0A3S0ZEY3</accession>
<feature type="compositionally biased region" description="Acidic residues" evidence="1">
    <location>
        <begin position="584"/>
        <end position="606"/>
    </location>
</feature>
<dbReference type="EMBL" id="RQTK01000586">
    <property type="protein sequence ID" value="RUS77362.1"/>
    <property type="molecule type" value="Genomic_DNA"/>
</dbReference>
<protein>
    <submittedName>
        <fullName evidence="2">Uncharacterized protein</fullName>
    </submittedName>
</protein>
<feature type="compositionally biased region" description="Low complexity" evidence="1">
    <location>
        <begin position="539"/>
        <end position="554"/>
    </location>
</feature>
<gene>
    <name evidence="2" type="ORF">EGW08_014876</name>
</gene>
<feature type="compositionally biased region" description="Basic and acidic residues" evidence="1">
    <location>
        <begin position="335"/>
        <end position="351"/>
    </location>
</feature>
<comment type="caution">
    <text evidence="2">The sequence shown here is derived from an EMBL/GenBank/DDBJ whole genome shotgun (WGS) entry which is preliminary data.</text>
</comment>
<dbReference type="AlphaFoldDB" id="A0A3S0ZEY3"/>